<keyword evidence="2" id="KW-1185">Reference proteome</keyword>
<proteinExistence type="predicted"/>
<evidence type="ECO:0000313" key="1">
    <source>
        <dbReference type="EMBL" id="VDI24513.1"/>
    </source>
</evidence>
<organism evidence="1 2">
    <name type="scientific">Mytilus galloprovincialis</name>
    <name type="common">Mediterranean mussel</name>
    <dbReference type="NCBI Taxonomy" id="29158"/>
    <lineage>
        <taxon>Eukaryota</taxon>
        <taxon>Metazoa</taxon>
        <taxon>Spiralia</taxon>
        <taxon>Lophotrochozoa</taxon>
        <taxon>Mollusca</taxon>
        <taxon>Bivalvia</taxon>
        <taxon>Autobranchia</taxon>
        <taxon>Pteriomorphia</taxon>
        <taxon>Mytilida</taxon>
        <taxon>Mytiloidea</taxon>
        <taxon>Mytilidae</taxon>
        <taxon>Mytilinae</taxon>
        <taxon>Mytilus</taxon>
    </lineage>
</organism>
<reference evidence="1" key="1">
    <citation type="submission" date="2018-11" db="EMBL/GenBank/DDBJ databases">
        <authorList>
            <person name="Alioto T."/>
            <person name="Alioto T."/>
        </authorList>
    </citation>
    <scope>NUCLEOTIDE SEQUENCE</scope>
</reference>
<dbReference type="AlphaFoldDB" id="A0A8B6DV56"/>
<comment type="caution">
    <text evidence="1">The sequence shown here is derived from an EMBL/GenBank/DDBJ whole genome shotgun (WGS) entry which is preliminary data.</text>
</comment>
<dbReference type="Proteomes" id="UP000596742">
    <property type="component" value="Unassembled WGS sequence"/>
</dbReference>
<accession>A0A8B6DV56</accession>
<dbReference type="EMBL" id="UYJE01004045">
    <property type="protein sequence ID" value="VDI24513.1"/>
    <property type="molecule type" value="Genomic_DNA"/>
</dbReference>
<sequence>MCLNELARMHAQIGEGDLASRFYRMASDAAQEKSRDFLTGNQISGQSMMLVANLNDQAILGEEKASRSRGYWQSVLSSPEYHKESIVNEQSLKLCYVTMVTGGQLDSNLWQWLIQEETRYTCTCICTIHDSL</sequence>
<dbReference type="OrthoDB" id="6115758at2759"/>
<evidence type="ECO:0000313" key="2">
    <source>
        <dbReference type="Proteomes" id="UP000596742"/>
    </source>
</evidence>
<protein>
    <submittedName>
        <fullName evidence="1">Uncharacterized protein</fullName>
    </submittedName>
</protein>
<gene>
    <name evidence="1" type="ORF">MGAL_10B007442</name>
</gene>
<name>A0A8B6DV56_MYTGA</name>